<feature type="non-terminal residue" evidence="1">
    <location>
        <position position="109"/>
    </location>
</feature>
<name>X1A1B2_9ZZZZ</name>
<dbReference type="AlphaFoldDB" id="X1A1B2"/>
<organism evidence="1">
    <name type="scientific">marine sediment metagenome</name>
    <dbReference type="NCBI Taxonomy" id="412755"/>
    <lineage>
        <taxon>unclassified sequences</taxon>
        <taxon>metagenomes</taxon>
        <taxon>ecological metagenomes</taxon>
    </lineage>
</organism>
<dbReference type="EMBL" id="BART01017246">
    <property type="protein sequence ID" value="GAG75870.1"/>
    <property type="molecule type" value="Genomic_DNA"/>
</dbReference>
<reference evidence="1" key="1">
    <citation type="journal article" date="2014" name="Front. Microbiol.">
        <title>High frequency of phylogenetically diverse reductive dehalogenase-homologous genes in deep subseafloor sedimentary metagenomes.</title>
        <authorList>
            <person name="Kawai M."/>
            <person name="Futagami T."/>
            <person name="Toyoda A."/>
            <person name="Takaki Y."/>
            <person name="Nishi S."/>
            <person name="Hori S."/>
            <person name="Arai W."/>
            <person name="Tsubouchi T."/>
            <person name="Morono Y."/>
            <person name="Uchiyama I."/>
            <person name="Ito T."/>
            <person name="Fujiyama A."/>
            <person name="Inagaki F."/>
            <person name="Takami H."/>
        </authorList>
    </citation>
    <scope>NUCLEOTIDE SEQUENCE</scope>
    <source>
        <strain evidence="1">Expedition CK06-06</strain>
    </source>
</reference>
<protein>
    <submittedName>
        <fullName evidence="1">Uncharacterized protein</fullName>
    </submittedName>
</protein>
<proteinExistence type="predicted"/>
<comment type="caution">
    <text evidence="1">The sequence shown here is derived from an EMBL/GenBank/DDBJ whole genome shotgun (WGS) entry which is preliminary data.</text>
</comment>
<evidence type="ECO:0000313" key="1">
    <source>
        <dbReference type="EMBL" id="GAG75870.1"/>
    </source>
</evidence>
<accession>X1A1B2</accession>
<sequence length="109" mass="13181">MSKFRIKGIRGKNTTVKRKDPIKIVGFEKWEDFSYMYISDERTVTYSYNTNLSRFESDQFELKKRAIYSGDIDGIKRLPFKMEKNEKGVIFDEKYRFKLSYFYLIKKVV</sequence>
<gene>
    <name evidence="1" type="ORF">S01H4_32883</name>
</gene>